<feature type="transmembrane region" description="Helical" evidence="1">
    <location>
        <begin position="440"/>
        <end position="460"/>
    </location>
</feature>
<proteinExistence type="predicted"/>
<keyword evidence="3" id="KW-1185">Reference proteome</keyword>
<feature type="transmembrane region" description="Helical" evidence="1">
    <location>
        <begin position="377"/>
        <end position="396"/>
    </location>
</feature>
<keyword evidence="1" id="KW-1133">Transmembrane helix</keyword>
<organism evidence="2 3">
    <name type="scientific">Periconia macrospinosa</name>
    <dbReference type="NCBI Taxonomy" id="97972"/>
    <lineage>
        <taxon>Eukaryota</taxon>
        <taxon>Fungi</taxon>
        <taxon>Dikarya</taxon>
        <taxon>Ascomycota</taxon>
        <taxon>Pezizomycotina</taxon>
        <taxon>Dothideomycetes</taxon>
        <taxon>Pleosporomycetidae</taxon>
        <taxon>Pleosporales</taxon>
        <taxon>Massarineae</taxon>
        <taxon>Periconiaceae</taxon>
        <taxon>Periconia</taxon>
    </lineage>
</organism>
<gene>
    <name evidence="2" type="ORF">DM02DRAFT_658536</name>
</gene>
<reference evidence="2 3" key="1">
    <citation type="journal article" date="2018" name="Sci. Rep.">
        <title>Comparative genomics provides insights into the lifestyle and reveals functional heterogeneity of dark septate endophytic fungi.</title>
        <authorList>
            <person name="Knapp D.G."/>
            <person name="Nemeth J.B."/>
            <person name="Barry K."/>
            <person name="Hainaut M."/>
            <person name="Henrissat B."/>
            <person name="Johnson J."/>
            <person name="Kuo A."/>
            <person name="Lim J.H.P."/>
            <person name="Lipzen A."/>
            <person name="Nolan M."/>
            <person name="Ohm R.A."/>
            <person name="Tamas L."/>
            <person name="Grigoriev I.V."/>
            <person name="Spatafora J.W."/>
            <person name="Nagy L.G."/>
            <person name="Kovacs G.M."/>
        </authorList>
    </citation>
    <scope>NUCLEOTIDE SEQUENCE [LARGE SCALE GENOMIC DNA]</scope>
    <source>
        <strain evidence="2 3">DSE2036</strain>
    </source>
</reference>
<dbReference type="OrthoDB" id="3010248at2759"/>
<dbReference type="STRING" id="97972.A0A2V1DGA0"/>
<evidence type="ECO:0000313" key="2">
    <source>
        <dbReference type="EMBL" id="PVH97177.1"/>
    </source>
</evidence>
<feature type="transmembrane region" description="Helical" evidence="1">
    <location>
        <begin position="317"/>
        <end position="335"/>
    </location>
</feature>
<name>A0A2V1DGA0_9PLEO</name>
<feature type="transmembrane region" description="Helical" evidence="1">
    <location>
        <begin position="237"/>
        <end position="256"/>
    </location>
</feature>
<evidence type="ECO:0000256" key="1">
    <source>
        <dbReference type="SAM" id="Phobius"/>
    </source>
</evidence>
<sequence length="476" mass="53585">MPYCIADILADPPRAFSIAALANITTVINQTCPWDLLRPTTLKPSVAFNLTTGNNFILSDLLGPWTTYPARIIMSRLIDFKLPLLVLIFQLPRPPLRFWVECFALLHLVSSPVDSIASYFFALSECFGVLKKIKYEARRMREVKTDCKKLSLVVIAYATIGKPVGDIAEQIHLQASNPAAFRKAAHSLAADRRINFIPVGAALLGFVVAVLFKYVYIDHKDYDDMNPQHVQIWSLSSSMTVMWAITAVFQASIVGMQKTRDSTRRILCQLEEDLNHRENLVVKLKDQVDHGAVPNYRPDRWSSNSDLKVRSPWTLDLMALAIVATGSLGGVWLAARVPPEGWNCRTGVKVVMFLHYLLGGVVQLVINWLPVSTWPKVYATAILDLLVLSSFTGVIFTTQVGVLNRVGCYVQEISKGVWGVVLPPFTWETVRERLHLEYPAILFGFMGLQIFICLGIWRGFREARQVYRQDDTESVE</sequence>
<protein>
    <submittedName>
        <fullName evidence="2">Uncharacterized protein</fullName>
    </submittedName>
</protein>
<dbReference type="AlphaFoldDB" id="A0A2V1DGA0"/>
<keyword evidence="1" id="KW-0472">Membrane</keyword>
<feature type="transmembrane region" description="Helical" evidence="1">
    <location>
        <begin position="347"/>
        <end position="370"/>
    </location>
</feature>
<feature type="transmembrane region" description="Helical" evidence="1">
    <location>
        <begin position="196"/>
        <end position="217"/>
    </location>
</feature>
<dbReference type="Proteomes" id="UP000244855">
    <property type="component" value="Unassembled WGS sequence"/>
</dbReference>
<dbReference type="EMBL" id="KZ805444">
    <property type="protein sequence ID" value="PVH97177.1"/>
    <property type="molecule type" value="Genomic_DNA"/>
</dbReference>
<keyword evidence="1" id="KW-0812">Transmembrane</keyword>
<evidence type="ECO:0000313" key="3">
    <source>
        <dbReference type="Proteomes" id="UP000244855"/>
    </source>
</evidence>
<accession>A0A2V1DGA0</accession>